<dbReference type="Proteomes" id="UP000322873">
    <property type="component" value="Unassembled WGS sequence"/>
</dbReference>
<protein>
    <submittedName>
        <fullName evidence="1">Uncharacterized protein</fullName>
    </submittedName>
</protein>
<evidence type="ECO:0000313" key="2">
    <source>
        <dbReference type="Proteomes" id="UP000322873"/>
    </source>
</evidence>
<gene>
    <name evidence="1" type="ORF">EYC84_010406</name>
</gene>
<accession>A0A5M9JI30</accession>
<reference evidence="1 2" key="1">
    <citation type="submission" date="2019-06" db="EMBL/GenBank/DDBJ databases">
        <title>Genome Sequence of the Brown Rot Fungal Pathogen Monilinia fructicola.</title>
        <authorList>
            <person name="De Miccolis Angelini R.M."/>
            <person name="Landi L."/>
            <person name="Abate D."/>
            <person name="Pollastro S."/>
            <person name="Romanazzi G."/>
            <person name="Faretra F."/>
        </authorList>
    </citation>
    <scope>NUCLEOTIDE SEQUENCE [LARGE SCALE GENOMIC DNA]</scope>
    <source>
        <strain evidence="1 2">Mfrc123</strain>
    </source>
</reference>
<comment type="caution">
    <text evidence="1">The sequence shown here is derived from an EMBL/GenBank/DDBJ whole genome shotgun (WGS) entry which is preliminary data.</text>
</comment>
<evidence type="ECO:0000313" key="1">
    <source>
        <dbReference type="EMBL" id="KAA8567386.1"/>
    </source>
</evidence>
<name>A0A5M9JI30_MONFR</name>
<dbReference type="AlphaFoldDB" id="A0A5M9JI30"/>
<proteinExistence type="predicted"/>
<organism evidence="1 2">
    <name type="scientific">Monilinia fructicola</name>
    <name type="common">Brown rot fungus</name>
    <name type="synonym">Ciboria fructicola</name>
    <dbReference type="NCBI Taxonomy" id="38448"/>
    <lineage>
        <taxon>Eukaryota</taxon>
        <taxon>Fungi</taxon>
        <taxon>Dikarya</taxon>
        <taxon>Ascomycota</taxon>
        <taxon>Pezizomycotina</taxon>
        <taxon>Leotiomycetes</taxon>
        <taxon>Helotiales</taxon>
        <taxon>Sclerotiniaceae</taxon>
        <taxon>Monilinia</taxon>
    </lineage>
</organism>
<keyword evidence="2" id="KW-1185">Reference proteome</keyword>
<dbReference type="EMBL" id="VICG01000011">
    <property type="protein sequence ID" value="KAA8567386.1"/>
    <property type="molecule type" value="Genomic_DNA"/>
</dbReference>
<sequence>MGLGDGCILWMDRWMDIWMCRGIYWFTVHGFMVLYSKNFQIVVNFKFKAHGGLVIHRRLTEMEWEHGKMDISVKCQAWMDGCMCVYVLGVVLGLCQDKN</sequence>